<sequence length="499" mass="55578">MDDKEGAKIPLRLHVLKEKNQVVFAEANSDFVDTLFSYLTLPMGKIVRILKTKCDLQAGDIGCFGNLYQSVENLDASHLLSEECKQMLLNPVNVAGVLCRRLKLNIDDTSPANYRVCHYLHCAKPELSLNSIAAAKCNCGREMREPMKQPGQILSLFRKSDHSTGGAFVSETGAFIVTDDLHVIPNLPTTVFELFQKLGISDLDAVDEINLNVGYKEMLTILHCSLHSNSPLTSTFVSKGSKGSNSGCLLNYEMGNSSGNGMGKMEEAAEMAMTIKLVIQKSNNKMLFAHAEENFVNFLFSLLTIPLGGLARLSGNISFGSVGNLYNSLSTLDPEKHLKSPQLKNMLQNPQLAALHISQNQLFSFLETETEYYRQTKRVFLPSGGHIQNFYVVQNQVRGFLPNESCKKLLLKDPKFKGQYARPSMFIVTPDMHVASLTKFSVVSHFRRLGIPLSDVEEQVINIGMAEVQKILKASFESNLVLTDEDIKIMTKRIKREQT</sequence>
<evidence type="ECO:0000313" key="2">
    <source>
        <dbReference type="Proteomes" id="UP000077755"/>
    </source>
</evidence>
<reference evidence="1" key="2">
    <citation type="submission" date="2022-03" db="EMBL/GenBank/DDBJ databases">
        <title>Draft title - Genomic analysis of global carrot germplasm unveils the trajectory of domestication and the origin of high carotenoid orange carrot.</title>
        <authorList>
            <person name="Iorizzo M."/>
            <person name="Ellison S."/>
            <person name="Senalik D."/>
            <person name="Macko-Podgorni A."/>
            <person name="Grzebelus D."/>
            <person name="Bostan H."/>
            <person name="Rolling W."/>
            <person name="Curaba J."/>
            <person name="Simon P."/>
        </authorList>
    </citation>
    <scope>NUCLEOTIDE SEQUENCE</scope>
    <source>
        <tissue evidence="1">Leaf</tissue>
    </source>
</reference>
<keyword evidence="2" id="KW-1185">Reference proteome</keyword>
<dbReference type="InterPro" id="IPR007750">
    <property type="entry name" value="DUF674"/>
</dbReference>
<evidence type="ECO:0000313" key="1">
    <source>
        <dbReference type="EMBL" id="WOG95949.1"/>
    </source>
</evidence>
<dbReference type="PANTHER" id="PTHR33103:SF27">
    <property type="entry name" value="OS04G0594700 PROTEIN"/>
    <property type="match status" value="1"/>
</dbReference>
<dbReference type="Proteomes" id="UP000077755">
    <property type="component" value="Chromosome 4"/>
</dbReference>
<gene>
    <name evidence="1" type="ORF">DCAR_0415278</name>
</gene>
<dbReference type="Pfam" id="PF05056">
    <property type="entry name" value="DUF674"/>
    <property type="match status" value="1"/>
</dbReference>
<reference evidence="1" key="1">
    <citation type="journal article" date="2016" name="Nat. Genet.">
        <title>A high-quality carrot genome assembly provides new insights into carotenoid accumulation and asterid genome evolution.</title>
        <authorList>
            <person name="Iorizzo M."/>
            <person name="Ellison S."/>
            <person name="Senalik D."/>
            <person name="Zeng P."/>
            <person name="Satapoomin P."/>
            <person name="Huang J."/>
            <person name="Bowman M."/>
            <person name="Iovene M."/>
            <person name="Sanseverino W."/>
            <person name="Cavagnaro P."/>
            <person name="Yildiz M."/>
            <person name="Macko-Podgorni A."/>
            <person name="Moranska E."/>
            <person name="Grzebelus E."/>
            <person name="Grzebelus D."/>
            <person name="Ashrafi H."/>
            <person name="Zheng Z."/>
            <person name="Cheng S."/>
            <person name="Spooner D."/>
            <person name="Van Deynze A."/>
            <person name="Simon P."/>
        </authorList>
    </citation>
    <scope>NUCLEOTIDE SEQUENCE</scope>
    <source>
        <tissue evidence="1">Leaf</tissue>
    </source>
</reference>
<protein>
    <recommendedName>
        <fullName evidence="3">DUF674 family protein</fullName>
    </recommendedName>
</protein>
<accession>A0AAF0WUX1</accession>
<proteinExistence type="predicted"/>
<dbReference type="PANTHER" id="PTHR33103">
    <property type="entry name" value="OS01G0153900 PROTEIN"/>
    <property type="match status" value="1"/>
</dbReference>
<name>A0AAF0WUX1_DAUCS</name>
<dbReference type="AlphaFoldDB" id="A0AAF0WUX1"/>
<organism evidence="1 2">
    <name type="scientific">Daucus carota subsp. sativus</name>
    <name type="common">Carrot</name>
    <dbReference type="NCBI Taxonomy" id="79200"/>
    <lineage>
        <taxon>Eukaryota</taxon>
        <taxon>Viridiplantae</taxon>
        <taxon>Streptophyta</taxon>
        <taxon>Embryophyta</taxon>
        <taxon>Tracheophyta</taxon>
        <taxon>Spermatophyta</taxon>
        <taxon>Magnoliopsida</taxon>
        <taxon>eudicotyledons</taxon>
        <taxon>Gunneridae</taxon>
        <taxon>Pentapetalae</taxon>
        <taxon>asterids</taxon>
        <taxon>campanulids</taxon>
        <taxon>Apiales</taxon>
        <taxon>Apiaceae</taxon>
        <taxon>Apioideae</taxon>
        <taxon>Scandiceae</taxon>
        <taxon>Daucinae</taxon>
        <taxon>Daucus</taxon>
        <taxon>Daucus sect. Daucus</taxon>
    </lineage>
</organism>
<dbReference type="EMBL" id="CP093346">
    <property type="protein sequence ID" value="WOG95949.1"/>
    <property type="molecule type" value="Genomic_DNA"/>
</dbReference>
<evidence type="ECO:0008006" key="3">
    <source>
        <dbReference type="Google" id="ProtNLM"/>
    </source>
</evidence>